<dbReference type="AlphaFoldDB" id="A0A1L9TD27"/>
<keyword evidence="1" id="KW-0732">Signal</keyword>
<evidence type="ECO:0000313" key="3">
    <source>
        <dbReference type="Proteomes" id="UP000184356"/>
    </source>
</evidence>
<keyword evidence="3" id="KW-1185">Reference proteome</keyword>
<dbReference type="EMBL" id="KV878588">
    <property type="protein sequence ID" value="OJJ57340.1"/>
    <property type="molecule type" value="Genomic_DNA"/>
</dbReference>
<reference evidence="3" key="1">
    <citation type="journal article" date="2017" name="Genome Biol.">
        <title>Comparative genomics reveals high biological diversity and specific adaptations in the industrially and medically important fungal genus Aspergillus.</title>
        <authorList>
            <person name="de Vries R.P."/>
            <person name="Riley R."/>
            <person name="Wiebenga A."/>
            <person name="Aguilar-Osorio G."/>
            <person name="Amillis S."/>
            <person name="Uchima C.A."/>
            <person name="Anderluh G."/>
            <person name="Asadollahi M."/>
            <person name="Askin M."/>
            <person name="Barry K."/>
            <person name="Battaglia E."/>
            <person name="Bayram O."/>
            <person name="Benocci T."/>
            <person name="Braus-Stromeyer S.A."/>
            <person name="Caldana C."/>
            <person name="Canovas D."/>
            <person name="Cerqueira G.C."/>
            <person name="Chen F."/>
            <person name="Chen W."/>
            <person name="Choi C."/>
            <person name="Clum A."/>
            <person name="Dos Santos R.A."/>
            <person name="Damasio A.R."/>
            <person name="Diallinas G."/>
            <person name="Emri T."/>
            <person name="Fekete E."/>
            <person name="Flipphi M."/>
            <person name="Freyberg S."/>
            <person name="Gallo A."/>
            <person name="Gournas C."/>
            <person name="Habgood R."/>
            <person name="Hainaut M."/>
            <person name="Harispe M.L."/>
            <person name="Henrissat B."/>
            <person name="Hilden K.S."/>
            <person name="Hope R."/>
            <person name="Hossain A."/>
            <person name="Karabika E."/>
            <person name="Karaffa L."/>
            <person name="Karanyi Z."/>
            <person name="Krasevec N."/>
            <person name="Kuo A."/>
            <person name="Kusch H."/>
            <person name="LaButti K."/>
            <person name="Lagendijk E.L."/>
            <person name="Lapidus A."/>
            <person name="Levasseur A."/>
            <person name="Lindquist E."/>
            <person name="Lipzen A."/>
            <person name="Logrieco A.F."/>
            <person name="MacCabe A."/>
            <person name="Maekelae M.R."/>
            <person name="Malavazi I."/>
            <person name="Melin P."/>
            <person name="Meyer V."/>
            <person name="Mielnichuk N."/>
            <person name="Miskei M."/>
            <person name="Molnar A.P."/>
            <person name="Mule G."/>
            <person name="Ngan C.Y."/>
            <person name="Orejas M."/>
            <person name="Orosz E."/>
            <person name="Ouedraogo J.P."/>
            <person name="Overkamp K.M."/>
            <person name="Park H.-S."/>
            <person name="Perrone G."/>
            <person name="Piumi F."/>
            <person name="Punt P.J."/>
            <person name="Ram A.F."/>
            <person name="Ramon A."/>
            <person name="Rauscher S."/>
            <person name="Record E."/>
            <person name="Riano-Pachon D.M."/>
            <person name="Robert V."/>
            <person name="Roehrig J."/>
            <person name="Ruller R."/>
            <person name="Salamov A."/>
            <person name="Salih N.S."/>
            <person name="Samson R.A."/>
            <person name="Sandor E."/>
            <person name="Sanguinetti M."/>
            <person name="Schuetze T."/>
            <person name="Sepcic K."/>
            <person name="Shelest E."/>
            <person name="Sherlock G."/>
            <person name="Sophianopoulou V."/>
            <person name="Squina F.M."/>
            <person name="Sun H."/>
            <person name="Susca A."/>
            <person name="Todd R.B."/>
            <person name="Tsang A."/>
            <person name="Unkles S.E."/>
            <person name="van de Wiele N."/>
            <person name="van Rossen-Uffink D."/>
            <person name="Oliveira J.V."/>
            <person name="Vesth T.C."/>
            <person name="Visser J."/>
            <person name="Yu J.-H."/>
            <person name="Zhou M."/>
            <person name="Andersen M.R."/>
            <person name="Archer D.B."/>
            <person name="Baker S.E."/>
            <person name="Benoit I."/>
            <person name="Brakhage A.A."/>
            <person name="Braus G.H."/>
            <person name="Fischer R."/>
            <person name="Frisvad J.C."/>
            <person name="Goldman G.H."/>
            <person name="Houbraken J."/>
            <person name="Oakley B."/>
            <person name="Pocsi I."/>
            <person name="Scazzocchio C."/>
            <person name="Seiboth B."/>
            <person name="vanKuyk P.A."/>
            <person name="Wortman J."/>
            <person name="Dyer P.S."/>
            <person name="Grigoriev I.V."/>
        </authorList>
    </citation>
    <scope>NUCLEOTIDE SEQUENCE [LARGE SCALE GENOMIC DNA]</scope>
    <source>
        <strain evidence="3">CBS 593.65</strain>
    </source>
</reference>
<proteinExistence type="predicted"/>
<name>A0A1L9TD27_9EURO</name>
<protein>
    <recommendedName>
        <fullName evidence="4">DOMON domain-containing protein</fullName>
    </recommendedName>
</protein>
<accession>A0A1L9TD27</accession>
<evidence type="ECO:0008006" key="4">
    <source>
        <dbReference type="Google" id="ProtNLM"/>
    </source>
</evidence>
<dbReference type="VEuPathDB" id="FungiDB:ASPSYDRAFT_90635"/>
<dbReference type="Proteomes" id="UP000184356">
    <property type="component" value="Unassembled WGS sequence"/>
</dbReference>
<dbReference type="GeneID" id="63768437"/>
<feature type="signal peptide" evidence="1">
    <location>
        <begin position="1"/>
        <end position="21"/>
    </location>
</feature>
<evidence type="ECO:0000313" key="2">
    <source>
        <dbReference type="EMBL" id="OJJ57340.1"/>
    </source>
</evidence>
<organism evidence="2 3">
    <name type="scientific">Aspergillus sydowii CBS 593.65</name>
    <dbReference type="NCBI Taxonomy" id="1036612"/>
    <lineage>
        <taxon>Eukaryota</taxon>
        <taxon>Fungi</taxon>
        <taxon>Dikarya</taxon>
        <taxon>Ascomycota</taxon>
        <taxon>Pezizomycotina</taxon>
        <taxon>Eurotiomycetes</taxon>
        <taxon>Eurotiomycetidae</taxon>
        <taxon>Eurotiales</taxon>
        <taxon>Aspergillaceae</taxon>
        <taxon>Aspergillus</taxon>
        <taxon>Aspergillus subgen. Nidulantes</taxon>
    </lineage>
</organism>
<dbReference type="RefSeq" id="XP_040701146.1">
    <property type="nucleotide sequence ID" value="XM_040852364.1"/>
</dbReference>
<evidence type="ECO:0000256" key="1">
    <source>
        <dbReference type="SAM" id="SignalP"/>
    </source>
</evidence>
<sequence length="192" mass="20634">MLFYSLLFTVSCAALATDTHALSVRQAAAVEDTFNIYAYGEGISGLSLFYADGKYSAKAQIGDAALSTAKTAQPVYFTISETSPNSWMAHPNNTGIDSTEAAIQTTVLSLPDAGSENGAVAFKQPTTTQLQSQEASVFEFYGDYVMINKNNTYFYAVPTDADGVYSLIWSDVASEHIPVILRTVAPATESMF</sequence>
<dbReference type="OrthoDB" id="5230873at2759"/>
<feature type="chain" id="PRO_5012318445" description="DOMON domain-containing protein" evidence="1">
    <location>
        <begin position="22"/>
        <end position="192"/>
    </location>
</feature>
<gene>
    <name evidence="2" type="ORF">ASPSYDRAFT_90635</name>
</gene>